<organism evidence="4 5">
    <name type="scientific">Paracoccus aestuarii</name>
    <dbReference type="NCBI Taxonomy" id="453842"/>
    <lineage>
        <taxon>Bacteria</taxon>
        <taxon>Pseudomonadati</taxon>
        <taxon>Pseudomonadota</taxon>
        <taxon>Alphaproteobacteria</taxon>
        <taxon>Rhodobacterales</taxon>
        <taxon>Paracoccaceae</taxon>
        <taxon>Paracoccus</taxon>
    </lineage>
</organism>
<evidence type="ECO:0000259" key="2">
    <source>
        <dbReference type="PROSITE" id="PS51736"/>
    </source>
</evidence>
<dbReference type="PROSITE" id="PS51736">
    <property type="entry name" value="RECOMBINASES_3"/>
    <property type="match status" value="1"/>
</dbReference>
<dbReference type="InterPro" id="IPR025827">
    <property type="entry name" value="Zn_ribbon_recom_dom"/>
</dbReference>
<dbReference type="AlphaFoldDB" id="A0A418ZZC4"/>
<dbReference type="PANTHER" id="PTHR30461:SF23">
    <property type="entry name" value="DNA RECOMBINASE-RELATED"/>
    <property type="match status" value="1"/>
</dbReference>
<reference evidence="4 5" key="1">
    <citation type="submission" date="2018-09" db="EMBL/GenBank/DDBJ databases">
        <title>Paracoccus onubensis nov. sp. a moderate halophilic bacterium isolated from Gruta de las Maravillas (Aracena, Spain).</title>
        <authorList>
            <person name="Jurado V."/>
            <person name="Gutierrez-Patricio S."/>
            <person name="Gonzalez-Pimentel J.L."/>
            <person name="Laiz L."/>
            <person name="Saiz-Jimenez C."/>
        </authorList>
    </citation>
    <scope>NUCLEOTIDE SEQUENCE [LARGE SCALE GENOMIC DNA]</scope>
    <source>
        <strain evidence="4 5">DSM 19484</strain>
    </source>
</reference>
<dbReference type="PANTHER" id="PTHR30461">
    <property type="entry name" value="DNA-INVERTASE FROM LAMBDOID PROPHAGE"/>
    <property type="match status" value="1"/>
</dbReference>
<evidence type="ECO:0000313" key="5">
    <source>
        <dbReference type="Proteomes" id="UP000285530"/>
    </source>
</evidence>
<dbReference type="Pfam" id="PF13408">
    <property type="entry name" value="Zn_ribbon_recom"/>
    <property type="match status" value="1"/>
</dbReference>
<dbReference type="GO" id="GO:0000150">
    <property type="term" value="F:DNA strand exchange activity"/>
    <property type="evidence" value="ECO:0007669"/>
    <property type="project" value="InterPro"/>
</dbReference>
<dbReference type="Gene3D" id="3.40.50.1390">
    <property type="entry name" value="Resolvase, N-terminal catalytic domain"/>
    <property type="match status" value="1"/>
</dbReference>
<accession>A0A418ZZC4</accession>
<proteinExistence type="predicted"/>
<dbReference type="PROSITE" id="PS51737">
    <property type="entry name" value="RECOMBINASE_DNA_BIND"/>
    <property type="match status" value="1"/>
</dbReference>
<comment type="caution">
    <text evidence="4">The sequence shown here is derived from an EMBL/GenBank/DDBJ whole genome shotgun (WGS) entry which is preliminary data.</text>
</comment>
<feature type="domain" description="Resolvase/invertase-type recombinase catalytic" evidence="2">
    <location>
        <begin position="91"/>
        <end position="231"/>
    </location>
</feature>
<dbReference type="Pfam" id="PF07508">
    <property type="entry name" value="Recombinase"/>
    <property type="match status" value="1"/>
</dbReference>
<dbReference type="InterPro" id="IPR036162">
    <property type="entry name" value="Resolvase-like_N_sf"/>
</dbReference>
<feature type="region of interest" description="Disordered" evidence="1">
    <location>
        <begin position="1"/>
        <end position="41"/>
    </location>
</feature>
<gene>
    <name evidence="4" type="ORF">D3P06_05510</name>
</gene>
<name>A0A418ZZC4_9RHOB</name>
<dbReference type="SMART" id="SM00857">
    <property type="entry name" value="Resolvase"/>
    <property type="match status" value="1"/>
</dbReference>
<dbReference type="EMBL" id="QZEV01000016">
    <property type="protein sequence ID" value="RJL05885.1"/>
    <property type="molecule type" value="Genomic_DNA"/>
</dbReference>
<dbReference type="InterPro" id="IPR006119">
    <property type="entry name" value="Resolv_N"/>
</dbReference>
<keyword evidence="5" id="KW-1185">Reference proteome</keyword>
<dbReference type="Gene3D" id="3.90.1750.20">
    <property type="entry name" value="Putative Large Serine Recombinase, Chain B, Domain 2"/>
    <property type="match status" value="1"/>
</dbReference>
<dbReference type="InterPro" id="IPR011109">
    <property type="entry name" value="DNA_bind_recombinase_dom"/>
</dbReference>
<dbReference type="Proteomes" id="UP000285530">
    <property type="component" value="Unassembled WGS sequence"/>
</dbReference>
<dbReference type="GO" id="GO:0003677">
    <property type="term" value="F:DNA binding"/>
    <property type="evidence" value="ECO:0007669"/>
    <property type="project" value="InterPro"/>
</dbReference>
<dbReference type="SUPFAM" id="SSF53041">
    <property type="entry name" value="Resolvase-like"/>
    <property type="match status" value="1"/>
</dbReference>
<evidence type="ECO:0000256" key="1">
    <source>
        <dbReference type="SAM" id="MobiDB-lite"/>
    </source>
</evidence>
<feature type="region of interest" description="Disordered" evidence="1">
    <location>
        <begin position="46"/>
        <end position="65"/>
    </location>
</feature>
<protein>
    <submittedName>
        <fullName evidence="4">Recombinase family protein</fullName>
    </submittedName>
</protein>
<dbReference type="OrthoDB" id="7277848at2"/>
<dbReference type="Pfam" id="PF00239">
    <property type="entry name" value="Resolvase"/>
    <property type="match status" value="1"/>
</dbReference>
<dbReference type="InterPro" id="IPR050639">
    <property type="entry name" value="SSR_resolvase"/>
</dbReference>
<dbReference type="CDD" id="cd00338">
    <property type="entry name" value="Ser_Recombinase"/>
    <property type="match status" value="1"/>
</dbReference>
<dbReference type="InterPro" id="IPR038109">
    <property type="entry name" value="DNA_bind_recomb_sf"/>
</dbReference>
<evidence type="ECO:0000259" key="3">
    <source>
        <dbReference type="PROSITE" id="PS51737"/>
    </source>
</evidence>
<feature type="domain" description="Recombinase" evidence="3">
    <location>
        <begin position="238"/>
        <end position="383"/>
    </location>
</feature>
<sequence length="664" mass="72241">MRGVGVARTEGDADAPQDTHRPHRRAGRKGSREADSRGRARCSAFLLSAPRPPGNRALDEDSRDRGARAARCGPLSSHQLRNIAYAPCPLRVAIYARYSTDLQNPNSVKDQIASCRALAQAKGWRVVAEYADEAMSGSRSDRPDFMRLSADLSNGRFDLVVAESLDRISRSMKDTAEFYAIATFNDIGIHTVDAGEIDKLRIAITSTMAEMFIDNLRVKTHRGLAARVSGGGSGGGRAYGYTKAVLQGEDGPVRGLVIVPEEAEVILRIFHAYAEGQSPMKIAAALNRDGIPAPRARSGSGHWMQNTINGHVRRGTGILNNELYIGRRVWNRLEYRRDPATSKRVSRLRPEKDWVCQEIPGLRIVPQELWDAMKARQLAMTKAIARAEGPERQGLGARGAAKRRKYLLSGLLHCGGCGGALIVAGSGNSKGYYCANAKQKGPAVCPGMPGLRKAAVEDIVLDGLREALMSREAVAQFRKDYARHLAEQNRGASQRISRRAAAVRSLEQKRQGFREAIGAGYANPSIFEWLTDTEQQLAALRAEAEADAGSVIQLPEDLTALYRAYVEDLAQTLSGSDVVGRASDELHRLIARITVTWNTEEARHDLDLQGDLVALLSAADNKKAASYEAAGSSLRLVAGARIGHCSVMSRAFNLPYPARTARSA</sequence>
<evidence type="ECO:0000313" key="4">
    <source>
        <dbReference type="EMBL" id="RJL05885.1"/>
    </source>
</evidence>